<name>A0A0B6YY10_9EUPU</name>
<gene>
    <name evidence="1" type="primary">ORF39834</name>
</gene>
<dbReference type="AlphaFoldDB" id="A0A0B6YY10"/>
<feature type="non-terminal residue" evidence="1">
    <location>
        <position position="113"/>
    </location>
</feature>
<reference evidence="1" key="1">
    <citation type="submission" date="2014-12" db="EMBL/GenBank/DDBJ databases">
        <title>Insight into the proteome of Arion vulgaris.</title>
        <authorList>
            <person name="Aradska J."/>
            <person name="Bulat T."/>
            <person name="Smidak R."/>
            <person name="Sarate P."/>
            <person name="Gangsoo J."/>
            <person name="Sialana F."/>
            <person name="Bilban M."/>
            <person name="Lubec G."/>
        </authorList>
    </citation>
    <scope>NUCLEOTIDE SEQUENCE</scope>
    <source>
        <tissue evidence="1">Skin</tissue>
    </source>
</reference>
<protein>
    <submittedName>
        <fullName evidence="1">Uncharacterized protein</fullName>
    </submittedName>
</protein>
<proteinExistence type="predicted"/>
<accession>A0A0B6YY10</accession>
<organism evidence="1">
    <name type="scientific">Arion vulgaris</name>
    <dbReference type="NCBI Taxonomy" id="1028688"/>
    <lineage>
        <taxon>Eukaryota</taxon>
        <taxon>Metazoa</taxon>
        <taxon>Spiralia</taxon>
        <taxon>Lophotrochozoa</taxon>
        <taxon>Mollusca</taxon>
        <taxon>Gastropoda</taxon>
        <taxon>Heterobranchia</taxon>
        <taxon>Euthyneura</taxon>
        <taxon>Panpulmonata</taxon>
        <taxon>Eupulmonata</taxon>
        <taxon>Stylommatophora</taxon>
        <taxon>Helicina</taxon>
        <taxon>Arionoidea</taxon>
        <taxon>Arionidae</taxon>
        <taxon>Arion</taxon>
    </lineage>
</organism>
<evidence type="ECO:0000313" key="1">
    <source>
        <dbReference type="EMBL" id="CEK60591.1"/>
    </source>
</evidence>
<feature type="non-terminal residue" evidence="1">
    <location>
        <position position="1"/>
    </location>
</feature>
<dbReference type="EMBL" id="HACG01013726">
    <property type="protein sequence ID" value="CEK60591.1"/>
    <property type="molecule type" value="Transcribed_RNA"/>
</dbReference>
<sequence length="113" mass="12624">RFILLFERFRYFTLEQEGSESLTDFISVLRKQGELCEFGKIKDSVMTNALVNGVSNESFKQSFINVDGLCFDDAVNICNASDKSLAFTDTGLAVGKAKRGPKRKVKSVSQEEN</sequence>